<evidence type="ECO:0000313" key="1">
    <source>
        <dbReference type="EMBL" id="TGZ67654.1"/>
    </source>
</evidence>
<gene>
    <name evidence="1" type="ORF">CRM22_004674</name>
</gene>
<keyword evidence="2" id="KW-1185">Reference proteome</keyword>
<proteinExistence type="predicted"/>
<dbReference type="OrthoDB" id="418242at2759"/>
<dbReference type="EMBL" id="SJOL01006407">
    <property type="protein sequence ID" value="TGZ67654.1"/>
    <property type="molecule type" value="Genomic_DNA"/>
</dbReference>
<accession>A0A4V3SFA0</accession>
<evidence type="ECO:0000313" key="2">
    <source>
        <dbReference type="Proteomes" id="UP000308267"/>
    </source>
</evidence>
<organism evidence="1 2">
    <name type="scientific">Opisthorchis felineus</name>
    <dbReference type="NCBI Taxonomy" id="147828"/>
    <lineage>
        <taxon>Eukaryota</taxon>
        <taxon>Metazoa</taxon>
        <taxon>Spiralia</taxon>
        <taxon>Lophotrochozoa</taxon>
        <taxon>Platyhelminthes</taxon>
        <taxon>Trematoda</taxon>
        <taxon>Digenea</taxon>
        <taxon>Opisthorchiida</taxon>
        <taxon>Opisthorchiata</taxon>
        <taxon>Opisthorchiidae</taxon>
        <taxon>Opisthorchis</taxon>
    </lineage>
</organism>
<dbReference type="Proteomes" id="UP000308267">
    <property type="component" value="Unassembled WGS sequence"/>
</dbReference>
<protein>
    <submittedName>
        <fullName evidence="1">Uncharacterized protein</fullName>
    </submittedName>
</protein>
<name>A0A4V3SFA0_OPIFE</name>
<reference evidence="1 2" key="1">
    <citation type="journal article" date="2019" name="BMC Genomics">
        <title>New insights from Opisthorchis felineus genome: update on genomics of the epidemiologically important liver flukes.</title>
        <authorList>
            <person name="Ershov N.I."/>
            <person name="Mordvinov V.A."/>
            <person name="Prokhortchouk E.B."/>
            <person name="Pakharukova M.Y."/>
            <person name="Gunbin K.V."/>
            <person name="Ustyantsev K."/>
            <person name="Genaev M.A."/>
            <person name="Blinov A.G."/>
            <person name="Mazur A."/>
            <person name="Boulygina E."/>
            <person name="Tsygankova S."/>
            <person name="Khrameeva E."/>
            <person name="Chekanov N."/>
            <person name="Fan G."/>
            <person name="Xiao A."/>
            <person name="Zhang H."/>
            <person name="Xu X."/>
            <person name="Yang H."/>
            <person name="Solovyev V."/>
            <person name="Lee S.M."/>
            <person name="Liu X."/>
            <person name="Afonnikov D.A."/>
            <person name="Skryabin K.G."/>
        </authorList>
    </citation>
    <scope>NUCLEOTIDE SEQUENCE [LARGE SCALE GENOMIC DNA]</scope>
    <source>
        <strain evidence="1">AK-0245</strain>
        <tissue evidence="1">Whole organism</tissue>
    </source>
</reference>
<dbReference type="STRING" id="147828.A0A4V3SFA0"/>
<sequence length="330" mass="34363">MRYDTQHNQCHRIHLYLSHPVVLSPGANCDSISKDALVPAADSPQVCRSSSGTAVPSSPTLPITTGPLIHVASERSSTPVSSRAIQVSQDSFVTNSSVHSETTSVATTSTPLALSSSALPVSTTASPSVRRVPDPALSHLFQSAALFHPYQPHCEQDKANSTAGGGLFDDWVDSSSKTADLIACAIHLPFSVDGTYSGSVSGPSSVIGKASHAIQAPQSVGGTADMPTYMSQSPQSVPSNYSSYPTTPGGGLPSISSVQTNHVSSVVASPSHLIKGINSRSTLPSPSVRLFDNLESRTGTHEPNLEDQPRIAAYICPTCRSCSSLNKSVA</sequence>
<comment type="caution">
    <text evidence="1">The sequence shown here is derived from an EMBL/GenBank/DDBJ whole genome shotgun (WGS) entry which is preliminary data.</text>
</comment>
<dbReference type="AlphaFoldDB" id="A0A4V3SFA0"/>